<reference evidence="2 3" key="1">
    <citation type="journal article" date="2024" name="J Genomics">
        <title>Draft genome sequencing and assembly of Favolaschia claudopus CIRM-BRFM 2984 isolated from oak limbs.</title>
        <authorList>
            <person name="Navarro D."/>
            <person name="Drula E."/>
            <person name="Chaduli D."/>
            <person name="Cazenave R."/>
            <person name="Ahrendt S."/>
            <person name="Wang J."/>
            <person name="Lipzen A."/>
            <person name="Daum C."/>
            <person name="Barry K."/>
            <person name="Grigoriev I.V."/>
            <person name="Favel A."/>
            <person name="Rosso M.N."/>
            <person name="Martin F."/>
        </authorList>
    </citation>
    <scope>NUCLEOTIDE SEQUENCE [LARGE SCALE GENOMIC DNA]</scope>
    <source>
        <strain evidence="2 3">CIRM-BRFM 2984</strain>
    </source>
</reference>
<dbReference type="Proteomes" id="UP001362999">
    <property type="component" value="Unassembled WGS sequence"/>
</dbReference>
<keyword evidence="3" id="KW-1185">Reference proteome</keyword>
<feature type="region of interest" description="Disordered" evidence="1">
    <location>
        <begin position="544"/>
        <end position="589"/>
    </location>
</feature>
<feature type="compositionally biased region" description="Acidic residues" evidence="1">
    <location>
        <begin position="559"/>
        <end position="589"/>
    </location>
</feature>
<dbReference type="SUPFAM" id="SSF53098">
    <property type="entry name" value="Ribonuclease H-like"/>
    <property type="match status" value="1"/>
</dbReference>
<dbReference type="InterPro" id="IPR012337">
    <property type="entry name" value="RNaseH-like_sf"/>
</dbReference>
<comment type="caution">
    <text evidence="2">The sequence shown here is derived from an EMBL/GenBank/DDBJ whole genome shotgun (WGS) entry which is preliminary data.</text>
</comment>
<dbReference type="AlphaFoldDB" id="A0AAV9ZH16"/>
<sequence length="589" mass="67055">SVDGWKSKKKDSVNGLCANVDYKAFLLELVDVTALSKDGPSLARLFGEIIDRVEVRYNCIVIYFGTDADGGSKKGRIILGKERPWLIVPSCWAHQFQLILGDYFKVYEIAAVIAEEAVELIAWINNHARVRKIFDDAQAEISQDRLSRVVILAYLVANLTRWTTHFIAFARLFLLREALQLAVLRKRASIVAAQVGAATHKEADRLREEASKFCHRVQDQTFWVGLETVLEDLESICLGTNINQKDSTRLDQVVLSIGGIYLRFDAHPEAEVRAAMCDRIEKRWKDSDQPVFLLALILNPFEKLTCFGPNANLNFLKIRNMLLTTYRRIMSRPSNTDTTEIRADKEKQILKALKQYLAGTGDFADFDAVQWKADYDSEDPVEVWESLELSQEITELARFAILILNIVVNQAGVERAFSRAKIEQSDHRVNLKLDKIDKRIKVKAELRSQHEKQGLNKRRLGRKNHKSVDHLLTVPRYRDALEGEENSDTPPDARRLIVGTVSAWQKEEMDSLDASDEDPDTALPRRLPKFVPITLKTLFGEATKPRQRRIPDKVREEEERLMEELADAAEDEIPDDGAIEIGSDEEFVG</sequence>
<evidence type="ECO:0000313" key="2">
    <source>
        <dbReference type="EMBL" id="KAK6981174.1"/>
    </source>
</evidence>
<accession>A0AAV9ZH16</accession>
<gene>
    <name evidence="2" type="ORF">R3P38DRAFT_3464739</name>
</gene>
<protein>
    <submittedName>
        <fullName evidence="2">DUF659 domain-containing protein</fullName>
    </submittedName>
</protein>
<name>A0AAV9ZH16_9AGAR</name>
<organism evidence="2 3">
    <name type="scientific">Favolaschia claudopus</name>
    <dbReference type="NCBI Taxonomy" id="2862362"/>
    <lineage>
        <taxon>Eukaryota</taxon>
        <taxon>Fungi</taxon>
        <taxon>Dikarya</taxon>
        <taxon>Basidiomycota</taxon>
        <taxon>Agaricomycotina</taxon>
        <taxon>Agaricomycetes</taxon>
        <taxon>Agaricomycetidae</taxon>
        <taxon>Agaricales</taxon>
        <taxon>Marasmiineae</taxon>
        <taxon>Mycenaceae</taxon>
        <taxon>Favolaschia</taxon>
    </lineage>
</organism>
<feature type="non-terminal residue" evidence="2">
    <location>
        <position position="1"/>
    </location>
</feature>
<dbReference type="EMBL" id="JAWWNJ010000153">
    <property type="protein sequence ID" value="KAK6981174.1"/>
    <property type="molecule type" value="Genomic_DNA"/>
</dbReference>
<evidence type="ECO:0000313" key="3">
    <source>
        <dbReference type="Proteomes" id="UP001362999"/>
    </source>
</evidence>
<feature type="compositionally biased region" description="Basic and acidic residues" evidence="1">
    <location>
        <begin position="549"/>
        <end position="558"/>
    </location>
</feature>
<proteinExistence type="predicted"/>
<evidence type="ECO:0000256" key="1">
    <source>
        <dbReference type="SAM" id="MobiDB-lite"/>
    </source>
</evidence>